<comment type="caution">
    <text evidence="1">The sequence shown here is derived from an EMBL/GenBank/DDBJ whole genome shotgun (WGS) entry which is preliminary data.</text>
</comment>
<evidence type="ECO:0000313" key="2">
    <source>
        <dbReference type="Proteomes" id="UP001338309"/>
    </source>
</evidence>
<protein>
    <recommendedName>
        <fullName evidence="3">(2Fe-2S) ferredoxin domain-containing protein</fullName>
    </recommendedName>
</protein>
<dbReference type="Proteomes" id="UP001338309">
    <property type="component" value="Unassembled WGS sequence"/>
</dbReference>
<evidence type="ECO:0008006" key="3">
    <source>
        <dbReference type="Google" id="ProtNLM"/>
    </source>
</evidence>
<gene>
    <name evidence="1" type="ORF">Aconfl_10870</name>
</gene>
<proteinExistence type="predicted"/>
<dbReference type="SUPFAM" id="SSF52833">
    <property type="entry name" value="Thioredoxin-like"/>
    <property type="match status" value="1"/>
</dbReference>
<reference evidence="1 2" key="1">
    <citation type="submission" date="2023-08" db="EMBL/GenBank/DDBJ databases">
        <title>Draft genome sequence of Algoriphagus confluentis.</title>
        <authorList>
            <person name="Takatani N."/>
            <person name="Hosokawa M."/>
            <person name="Sawabe T."/>
        </authorList>
    </citation>
    <scope>NUCLEOTIDE SEQUENCE [LARGE SCALE GENOMIC DNA]</scope>
    <source>
        <strain evidence="1 2">NBRC 111222</strain>
    </source>
</reference>
<keyword evidence="2" id="KW-1185">Reference proteome</keyword>
<evidence type="ECO:0000313" key="1">
    <source>
        <dbReference type="EMBL" id="GMQ28444.1"/>
    </source>
</evidence>
<dbReference type="EMBL" id="BTPD01000003">
    <property type="protein sequence ID" value="GMQ28444.1"/>
    <property type="molecule type" value="Genomic_DNA"/>
</dbReference>
<dbReference type="RefSeq" id="WP_338223197.1">
    <property type="nucleotide sequence ID" value="NZ_BTPD01000003.1"/>
</dbReference>
<name>A0ABQ6PKH0_9BACT</name>
<accession>A0ABQ6PKH0</accession>
<sequence>MKYNRKLVLVCTGKDCKSEGAKRLQKELSHDPALKGKCKWIKTKCLDHCKSAPVVVVGDFFCKKATVQKVSELIKKS</sequence>
<dbReference type="Gene3D" id="3.40.30.10">
    <property type="entry name" value="Glutaredoxin"/>
    <property type="match status" value="1"/>
</dbReference>
<dbReference type="InterPro" id="IPR036249">
    <property type="entry name" value="Thioredoxin-like_sf"/>
</dbReference>
<dbReference type="Pfam" id="PF01257">
    <property type="entry name" value="2Fe-2S_thioredx"/>
    <property type="match status" value="1"/>
</dbReference>
<organism evidence="1 2">
    <name type="scientific">Algoriphagus confluentis</name>
    <dbReference type="NCBI Taxonomy" id="1697556"/>
    <lineage>
        <taxon>Bacteria</taxon>
        <taxon>Pseudomonadati</taxon>
        <taxon>Bacteroidota</taxon>
        <taxon>Cytophagia</taxon>
        <taxon>Cytophagales</taxon>
        <taxon>Cyclobacteriaceae</taxon>
        <taxon>Algoriphagus</taxon>
    </lineage>
</organism>
<dbReference type="CDD" id="cd02980">
    <property type="entry name" value="TRX_Fd_family"/>
    <property type="match status" value="1"/>
</dbReference>